<dbReference type="GO" id="GO:0140359">
    <property type="term" value="F:ABC-type transporter activity"/>
    <property type="evidence" value="ECO:0007669"/>
    <property type="project" value="InterPro"/>
</dbReference>
<dbReference type="Pfam" id="PF12698">
    <property type="entry name" value="ABC2_membrane_3"/>
    <property type="match status" value="1"/>
</dbReference>
<evidence type="ECO:0000256" key="3">
    <source>
        <dbReference type="ARBA" id="ARBA00022448"/>
    </source>
</evidence>
<feature type="transmembrane region" description="Helical" evidence="8">
    <location>
        <begin position="310"/>
        <end position="329"/>
    </location>
</feature>
<keyword evidence="4" id="KW-1003">Cell membrane</keyword>
<feature type="transmembrane region" description="Helical" evidence="8">
    <location>
        <begin position="276"/>
        <end position="298"/>
    </location>
</feature>
<feature type="transmembrane region" description="Helical" evidence="8">
    <location>
        <begin position="368"/>
        <end position="386"/>
    </location>
</feature>
<evidence type="ECO:0000256" key="2">
    <source>
        <dbReference type="ARBA" id="ARBA00007783"/>
    </source>
</evidence>
<dbReference type="RefSeq" id="WP_110377761.1">
    <property type="nucleotide sequence ID" value="NZ_JAHBRY010000001.1"/>
</dbReference>
<evidence type="ECO:0000259" key="9">
    <source>
        <dbReference type="PROSITE" id="PS51012"/>
    </source>
</evidence>
<dbReference type="InterPro" id="IPR047817">
    <property type="entry name" value="ABC2_TM_bact-type"/>
</dbReference>
<dbReference type="GO" id="GO:0005886">
    <property type="term" value="C:plasma membrane"/>
    <property type="evidence" value="ECO:0007669"/>
    <property type="project" value="UniProtKB-SubCell"/>
</dbReference>
<comment type="similarity">
    <text evidence="2">Belongs to the ABC-2 integral membrane protein family.</text>
</comment>
<keyword evidence="5 8" id="KW-0812">Transmembrane</keyword>
<dbReference type="InterPro" id="IPR051449">
    <property type="entry name" value="ABC-2_transporter_component"/>
</dbReference>
<keyword evidence="6 8" id="KW-1133">Transmembrane helix</keyword>
<dbReference type="EMBL" id="QJJK01000014">
    <property type="protein sequence ID" value="PXW53236.1"/>
    <property type="molecule type" value="Genomic_DNA"/>
</dbReference>
<keyword evidence="7 8" id="KW-0472">Membrane</keyword>
<sequence>MTEPPVRPDEGGRPRRGGFFRRVWAMLIKEGLQLSRDRITFATMIFIPLMQLVLFGYAINTTPRHLPTAILIQDDSDATRAILAAFSNTAYFKIIKQVRSEKDFDFAIASGEVQFGIEFPADFERALRRGDKPALLVAADATDPVATGSAIAALNGIVANALVHERGLPPRDDAESGPLFEIRAHARYNPAAVSQLNIVPGLLGIILTMTMLIFTALSVTRERERGTMESLLAMPIRPVEIMLGKILPYVLIGFIQGAIIIGAGTLLFGVPILGSLPLLAALTTLFIATNLAIGYTFSTVAQNQLQAIQMAFMFFLPNILLSGFAFPFAGMPRWAQWIGEALPLTHFLRITRGIMLKGSDLATLQGDALALAVAMFVAMGVAVARFRQTLD</sequence>
<evidence type="ECO:0000256" key="4">
    <source>
        <dbReference type="ARBA" id="ARBA00022475"/>
    </source>
</evidence>
<dbReference type="Gene3D" id="3.40.1710.10">
    <property type="entry name" value="abc type-2 transporter like domain"/>
    <property type="match status" value="1"/>
</dbReference>
<evidence type="ECO:0000256" key="8">
    <source>
        <dbReference type="SAM" id="Phobius"/>
    </source>
</evidence>
<dbReference type="PANTHER" id="PTHR30294:SF29">
    <property type="entry name" value="MULTIDRUG ABC TRANSPORTER PERMEASE YBHS-RELATED"/>
    <property type="match status" value="1"/>
</dbReference>
<keyword evidence="3" id="KW-0813">Transport</keyword>
<feature type="transmembrane region" description="Helical" evidence="8">
    <location>
        <begin position="246"/>
        <end position="270"/>
    </location>
</feature>
<dbReference type="OrthoDB" id="9784671at2"/>
<evidence type="ECO:0000256" key="1">
    <source>
        <dbReference type="ARBA" id="ARBA00004651"/>
    </source>
</evidence>
<feature type="transmembrane region" description="Helical" evidence="8">
    <location>
        <begin position="39"/>
        <end position="59"/>
    </location>
</feature>
<evidence type="ECO:0000313" key="10">
    <source>
        <dbReference type="EMBL" id="PXW53236.1"/>
    </source>
</evidence>
<feature type="domain" description="ABC transmembrane type-2" evidence="9">
    <location>
        <begin position="160"/>
        <end position="389"/>
    </location>
</feature>
<keyword evidence="11" id="KW-1185">Reference proteome</keyword>
<dbReference type="Proteomes" id="UP000248021">
    <property type="component" value="Unassembled WGS sequence"/>
</dbReference>
<evidence type="ECO:0000256" key="5">
    <source>
        <dbReference type="ARBA" id="ARBA00022692"/>
    </source>
</evidence>
<dbReference type="InterPro" id="IPR013525">
    <property type="entry name" value="ABC2_TM"/>
</dbReference>
<gene>
    <name evidence="10" type="ORF">C7450_114112</name>
</gene>
<comment type="subcellular location">
    <subcellularLocation>
        <location evidence="1">Cell membrane</location>
        <topology evidence="1">Multi-pass membrane protein</topology>
    </subcellularLocation>
</comment>
<evidence type="ECO:0000313" key="11">
    <source>
        <dbReference type="Proteomes" id="UP000248021"/>
    </source>
</evidence>
<dbReference type="PROSITE" id="PS51012">
    <property type="entry name" value="ABC_TM2"/>
    <property type="match status" value="1"/>
</dbReference>
<organism evidence="10 11">
    <name type="scientific">Chelatococcus asaccharovorans</name>
    <dbReference type="NCBI Taxonomy" id="28210"/>
    <lineage>
        <taxon>Bacteria</taxon>
        <taxon>Pseudomonadati</taxon>
        <taxon>Pseudomonadota</taxon>
        <taxon>Alphaproteobacteria</taxon>
        <taxon>Hyphomicrobiales</taxon>
        <taxon>Chelatococcaceae</taxon>
        <taxon>Chelatococcus</taxon>
    </lineage>
</organism>
<name>A0A2V3TWA7_9HYPH</name>
<accession>A0A2V3TWA7</accession>
<dbReference type="AlphaFoldDB" id="A0A2V3TWA7"/>
<dbReference type="PANTHER" id="PTHR30294">
    <property type="entry name" value="MEMBRANE COMPONENT OF ABC TRANSPORTER YHHJ-RELATED"/>
    <property type="match status" value="1"/>
</dbReference>
<proteinExistence type="inferred from homology"/>
<reference evidence="10 11" key="1">
    <citation type="submission" date="2018-05" db="EMBL/GenBank/DDBJ databases">
        <title>Genomic Encyclopedia of Type Strains, Phase IV (KMG-IV): sequencing the most valuable type-strain genomes for metagenomic binning, comparative biology and taxonomic classification.</title>
        <authorList>
            <person name="Goeker M."/>
        </authorList>
    </citation>
    <scope>NUCLEOTIDE SEQUENCE [LARGE SCALE GENOMIC DNA]</scope>
    <source>
        <strain evidence="10 11">DSM 6462</strain>
    </source>
</reference>
<feature type="transmembrane region" description="Helical" evidence="8">
    <location>
        <begin position="198"/>
        <end position="219"/>
    </location>
</feature>
<comment type="caution">
    <text evidence="10">The sequence shown here is derived from an EMBL/GenBank/DDBJ whole genome shotgun (WGS) entry which is preliminary data.</text>
</comment>
<evidence type="ECO:0000256" key="6">
    <source>
        <dbReference type="ARBA" id="ARBA00022989"/>
    </source>
</evidence>
<protein>
    <submittedName>
        <fullName evidence="10">ABC-2 type transport system permease protein</fullName>
    </submittedName>
</protein>
<evidence type="ECO:0000256" key="7">
    <source>
        <dbReference type="ARBA" id="ARBA00023136"/>
    </source>
</evidence>